<protein>
    <submittedName>
        <fullName evidence="2">Uncharacterized protein</fullName>
    </submittedName>
</protein>
<proteinExistence type="predicted"/>
<evidence type="ECO:0000313" key="2">
    <source>
        <dbReference type="EMBL" id="CAK0812874.1"/>
    </source>
</evidence>
<keyword evidence="3" id="KW-1185">Reference proteome</keyword>
<dbReference type="Proteomes" id="UP001189429">
    <property type="component" value="Unassembled WGS sequence"/>
</dbReference>
<feature type="region of interest" description="Disordered" evidence="1">
    <location>
        <begin position="1"/>
        <end position="87"/>
    </location>
</feature>
<feature type="compositionally biased region" description="Basic residues" evidence="1">
    <location>
        <begin position="1"/>
        <end position="15"/>
    </location>
</feature>
<gene>
    <name evidence="2" type="ORF">PCOR1329_LOCUS17015</name>
</gene>
<dbReference type="EMBL" id="CAUYUJ010005245">
    <property type="protein sequence ID" value="CAK0812874.1"/>
    <property type="molecule type" value="Genomic_DNA"/>
</dbReference>
<comment type="caution">
    <text evidence="2">The sequence shown here is derived from an EMBL/GenBank/DDBJ whole genome shotgun (WGS) entry which is preliminary data.</text>
</comment>
<organism evidence="2 3">
    <name type="scientific">Prorocentrum cordatum</name>
    <dbReference type="NCBI Taxonomy" id="2364126"/>
    <lineage>
        <taxon>Eukaryota</taxon>
        <taxon>Sar</taxon>
        <taxon>Alveolata</taxon>
        <taxon>Dinophyceae</taxon>
        <taxon>Prorocentrales</taxon>
        <taxon>Prorocentraceae</taxon>
        <taxon>Prorocentrum</taxon>
    </lineage>
</organism>
<evidence type="ECO:0000256" key="1">
    <source>
        <dbReference type="SAM" id="MobiDB-lite"/>
    </source>
</evidence>
<feature type="compositionally biased region" description="Basic and acidic residues" evidence="1">
    <location>
        <begin position="23"/>
        <end position="41"/>
    </location>
</feature>
<sequence length="87" mass="9830">MRRRRVRSARGRGSPRRWSLNREGGHTHQHQGEGREEEGGVERPGITNYGGWAPGARRRLASERVRARHVHEPPLMGTRTGSESAAR</sequence>
<reference evidence="2" key="1">
    <citation type="submission" date="2023-10" db="EMBL/GenBank/DDBJ databases">
        <authorList>
            <person name="Chen Y."/>
            <person name="Shah S."/>
            <person name="Dougan E. K."/>
            <person name="Thang M."/>
            <person name="Chan C."/>
        </authorList>
    </citation>
    <scope>NUCLEOTIDE SEQUENCE [LARGE SCALE GENOMIC DNA]</scope>
</reference>
<name>A0ABN9R2A5_9DINO</name>
<evidence type="ECO:0000313" key="3">
    <source>
        <dbReference type="Proteomes" id="UP001189429"/>
    </source>
</evidence>
<accession>A0ABN9R2A5</accession>